<evidence type="ECO:0000256" key="2">
    <source>
        <dbReference type="ARBA" id="ARBA00022801"/>
    </source>
</evidence>
<dbReference type="InterPro" id="IPR036397">
    <property type="entry name" value="RNaseH_sf"/>
</dbReference>
<dbReference type="STRING" id="63057.A0A2P5ET71"/>
<keyword evidence="4" id="KW-1185">Reference proteome</keyword>
<dbReference type="OrthoDB" id="1154260at2759"/>
<dbReference type="AlphaFoldDB" id="A0A2P5ET71"/>
<protein>
    <submittedName>
        <fullName evidence="3">Ribonuclease H-like domain containing protein</fullName>
    </submittedName>
</protein>
<evidence type="ECO:0000256" key="1">
    <source>
        <dbReference type="ARBA" id="ARBA00022722"/>
    </source>
</evidence>
<dbReference type="GO" id="GO:0008408">
    <property type="term" value="F:3'-5' exonuclease activity"/>
    <property type="evidence" value="ECO:0007669"/>
    <property type="project" value="TreeGrafter"/>
</dbReference>
<keyword evidence="1" id="KW-0540">Nuclease</keyword>
<dbReference type="Proteomes" id="UP000237000">
    <property type="component" value="Unassembled WGS sequence"/>
</dbReference>
<name>A0A2P5ET71_TREOI</name>
<dbReference type="GO" id="GO:0005634">
    <property type="term" value="C:nucleus"/>
    <property type="evidence" value="ECO:0007669"/>
    <property type="project" value="TreeGrafter"/>
</dbReference>
<accession>A0A2P5ET71</accession>
<dbReference type="EMBL" id="JXTC01000102">
    <property type="protein sequence ID" value="PON88748.1"/>
    <property type="molecule type" value="Genomic_DNA"/>
</dbReference>
<evidence type="ECO:0000313" key="3">
    <source>
        <dbReference type="EMBL" id="PON88748.1"/>
    </source>
</evidence>
<dbReference type="PANTHER" id="PTHR13620:SF80">
    <property type="entry name" value="3'-5' EXONUCLEASE DOMAIN-CONTAINING PROTEIN"/>
    <property type="match status" value="1"/>
</dbReference>
<comment type="caution">
    <text evidence="3">The sequence shown here is derived from an EMBL/GenBank/DDBJ whole genome shotgun (WGS) entry which is preliminary data.</text>
</comment>
<gene>
    <name evidence="3" type="ORF">TorRG33x02_154540</name>
</gene>
<organism evidence="3 4">
    <name type="scientific">Trema orientale</name>
    <name type="common">Charcoal tree</name>
    <name type="synonym">Celtis orientalis</name>
    <dbReference type="NCBI Taxonomy" id="63057"/>
    <lineage>
        <taxon>Eukaryota</taxon>
        <taxon>Viridiplantae</taxon>
        <taxon>Streptophyta</taxon>
        <taxon>Embryophyta</taxon>
        <taxon>Tracheophyta</taxon>
        <taxon>Spermatophyta</taxon>
        <taxon>Magnoliopsida</taxon>
        <taxon>eudicotyledons</taxon>
        <taxon>Gunneridae</taxon>
        <taxon>Pentapetalae</taxon>
        <taxon>rosids</taxon>
        <taxon>fabids</taxon>
        <taxon>Rosales</taxon>
        <taxon>Cannabaceae</taxon>
        <taxon>Trema</taxon>
    </lineage>
</organism>
<dbReference type="InterPro" id="IPR012337">
    <property type="entry name" value="RNaseH-like_sf"/>
</dbReference>
<dbReference type="SUPFAM" id="SSF53098">
    <property type="entry name" value="Ribonuclease H-like"/>
    <property type="match status" value="1"/>
</dbReference>
<dbReference type="GO" id="GO:0003676">
    <property type="term" value="F:nucleic acid binding"/>
    <property type="evidence" value="ECO:0007669"/>
    <property type="project" value="InterPro"/>
</dbReference>
<dbReference type="InterPro" id="IPR051132">
    <property type="entry name" value="3-5_Exonuclease_domain"/>
</dbReference>
<keyword evidence="2" id="KW-0378">Hydrolase</keyword>
<dbReference type="PANTHER" id="PTHR13620">
    <property type="entry name" value="3-5 EXONUCLEASE"/>
    <property type="match status" value="1"/>
</dbReference>
<dbReference type="GO" id="GO:0005737">
    <property type="term" value="C:cytoplasm"/>
    <property type="evidence" value="ECO:0007669"/>
    <property type="project" value="TreeGrafter"/>
</dbReference>
<sequence>MVLEISVSKEEENHPKDHQYEHVAYTVHVDDHRILTVATDCCRTLAHWLKNVLKSPCSNIKGGSGKGTILVGLSAERDGGHDESSYDLLSLCVGSHCLIYHLPCRYDYSPNPAPKLLNRFFADRRVVVVGIGMAAVAGNLEKHHGVKIGKGVKDILQDGARGKYDLDGVAKAVVGKHVDVARAEHKVEWYMHHWYYYWKNRVPRWKTMTLEKIKFSTVDPYLCYLIGSELLRTTGRNVVVDVDANVVEEKNDVGSHSRAEKIKESKKKKKAFKNMKVKMNKGYVEHARLFYDDD</sequence>
<dbReference type="Gene3D" id="3.30.420.10">
    <property type="entry name" value="Ribonuclease H-like superfamily/Ribonuclease H"/>
    <property type="match status" value="1"/>
</dbReference>
<dbReference type="InParanoid" id="A0A2P5ET71"/>
<proteinExistence type="predicted"/>
<reference evidence="4" key="1">
    <citation type="submission" date="2016-06" db="EMBL/GenBank/DDBJ databases">
        <title>Parallel loss of symbiosis genes in relatives of nitrogen-fixing non-legume Parasponia.</title>
        <authorList>
            <person name="Van Velzen R."/>
            <person name="Holmer R."/>
            <person name="Bu F."/>
            <person name="Rutten L."/>
            <person name="Van Zeijl A."/>
            <person name="Liu W."/>
            <person name="Santuari L."/>
            <person name="Cao Q."/>
            <person name="Sharma T."/>
            <person name="Shen D."/>
            <person name="Roswanjaya Y."/>
            <person name="Wardhani T."/>
            <person name="Kalhor M.S."/>
            <person name="Jansen J."/>
            <person name="Van den Hoogen J."/>
            <person name="Gungor B."/>
            <person name="Hartog M."/>
            <person name="Hontelez J."/>
            <person name="Verver J."/>
            <person name="Yang W.-C."/>
            <person name="Schijlen E."/>
            <person name="Repin R."/>
            <person name="Schilthuizen M."/>
            <person name="Schranz E."/>
            <person name="Heidstra R."/>
            <person name="Miyata K."/>
            <person name="Fedorova E."/>
            <person name="Kohlen W."/>
            <person name="Bisseling T."/>
            <person name="Smit S."/>
            <person name="Geurts R."/>
        </authorList>
    </citation>
    <scope>NUCLEOTIDE SEQUENCE [LARGE SCALE GENOMIC DNA]</scope>
    <source>
        <strain evidence="4">cv. RG33-2</strain>
    </source>
</reference>
<evidence type="ECO:0000313" key="4">
    <source>
        <dbReference type="Proteomes" id="UP000237000"/>
    </source>
</evidence>